<keyword evidence="7" id="KW-0176">Collagen</keyword>
<evidence type="ECO:0000259" key="10">
    <source>
        <dbReference type="PROSITE" id="PS51403"/>
    </source>
</evidence>
<proteinExistence type="predicted"/>
<dbReference type="Ensembl" id="ENSXCOT00000025661.1">
    <property type="protein sequence ID" value="ENSXCOP00000025354.1"/>
    <property type="gene ID" value="ENSXCOG00000018938.1"/>
</dbReference>
<reference evidence="11" key="2">
    <citation type="submission" date="2025-09" db="UniProtKB">
        <authorList>
            <consortium name="Ensembl"/>
        </authorList>
    </citation>
    <scope>IDENTIFICATION</scope>
</reference>
<evidence type="ECO:0000256" key="3">
    <source>
        <dbReference type="ARBA" id="ARBA00022525"/>
    </source>
</evidence>
<dbReference type="PANTHER" id="PTHR24023">
    <property type="entry name" value="COLLAGEN ALPHA"/>
    <property type="match status" value="1"/>
</dbReference>
<dbReference type="PROSITE" id="PS51403">
    <property type="entry name" value="NC1_IV"/>
    <property type="match status" value="1"/>
</dbReference>
<dbReference type="AlphaFoldDB" id="A0A3B5MLS1"/>
<sequence>MEDVVGRSDDCHDRCTSPTLLIISPPQGRTGEPGLPGYRGDKGEKGQEGMPGKPGEKGDPGLPGMPGQSGVPGIKGEKGSPGPQGQQGEPGERGLPGISLEGPKGVQGATGPGEKGDAGRPGYQGESGQKGDSGSPGFPVRYIRLFYCFFFFCMTIRTACCVRMCWFQGPPGLPGINGQKGERGLPGVHEDGDLHCCAVSLHFINGSVYSGPRGYPGPPGPDGVQGQVGPPGPSSMDHGFLVTRHSQSVEVPLCPGGTSQIYDGYSLLYVQGNERSHGQDLGRQQEIRKRPGNTWRHNGGVYSKFWLSLFYFYRYGRQLPPKVQPHAVLVLQHQQRLQLCVS</sequence>
<dbReference type="GO" id="GO:0005594">
    <property type="term" value="C:collagen type IX trimer"/>
    <property type="evidence" value="ECO:0007669"/>
    <property type="project" value="TreeGrafter"/>
</dbReference>
<protein>
    <recommendedName>
        <fullName evidence="10">Collagen IV NC1 domain-containing protein</fullName>
    </recommendedName>
</protein>
<keyword evidence="8" id="KW-1015">Disulfide bond</keyword>
<evidence type="ECO:0000256" key="6">
    <source>
        <dbReference type="ARBA" id="ARBA00022869"/>
    </source>
</evidence>
<reference evidence="11" key="1">
    <citation type="submission" date="2025-08" db="UniProtKB">
        <authorList>
            <consortium name="Ensembl"/>
        </authorList>
    </citation>
    <scope>IDENTIFICATION</scope>
</reference>
<keyword evidence="3" id="KW-0964">Secreted</keyword>
<dbReference type="GO" id="GO:0030198">
    <property type="term" value="P:extracellular matrix organization"/>
    <property type="evidence" value="ECO:0007669"/>
    <property type="project" value="TreeGrafter"/>
</dbReference>
<keyword evidence="4" id="KW-0272">Extracellular matrix</keyword>
<feature type="domain" description="Collagen IV NC1" evidence="10">
    <location>
        <begin position="239"/>
        <end position="282"/>
    </location>
</feature>
<keyword evidence="5" id="KW-0677">Repeat</keyword>
<feature type="compositionally biased region" description="Low complexity" evidence="9">
    <location>
        <begin position="80"/>
        <end position="97"/>
    </location>
</feature>
<dbReference type="GO" id="GO:0005604">
    <property type="term" value="C:basement membrane"/>
    <property type="evidence" value="ECO:0007669"/>
    <property type="project" value="UniProtKB-SubCell"/>
</dbReference>
<feature type="compositionally biased region" description="Basic and acidic residues" evidence="9">
    <location>
        <begin position="1"/>
        <end position="15"/>
    </location>
</feature>
<dbReference type="PANTHER" id="PTHR24023:SF372">
    <property type="entry name" value="COLLAGEN ALPHA-1(XVI) CHAIN"/>
    <property type="match status" value="1"/>
</dbReference>
<dbReference type="InterPro" id="IPR008160">
    <property type="entry name" value="Collagen"/>
</dbReference>
<evidence type="ECO:0000256" key="9">
    <source>
        <dbReference type="SAM" id="MobiDB-lite"/>
    </source>
</evidence>
<evidence type="ECO:0000313" key="11">
    <source>
        <dbReference type="Ensembl" id="ENSXCOP00000025354.1"/>
    </source>
</evidence>
<dbReference type="Pfam" id="PF01413">
    <property type="entry name" value="C4"/>
    <property type="match status" value="1"/>
</dbReference>
<dbReference type="InterPro" id="IPR001442">
    <property type="entry name" value="Collagen_IV_NC"/>
</dbReference>
<evidence type="ECO:0000313" key="12">
    <source>
        <dbReference type="Proteomes" id="UP000261380"/>
    </source>
</evidence>
<dbReference type="Gene3D" id="2.170.240.10">
    <property type="entry name" value="Collagen IV, non-collagenous"/>
    <property type="match status" value="1"/>
</dbReference>
<dbReference type="SMART" id="SM00111">
    <property type="entry name" value="C4"/>
    <property type="match status" value="1"/>
</dbReference>
<evidence type="ECO:0000256" key="8">
    <source>
        <dbReference type="ARBA" id="ARBA00023157"/>
    </source>
</evidence>
<keyword evidence="12" id="KW-1185">Reference proteome</keyword>
<dbReference type="Proteomes" id="UP000261380">
    <property type="component" value="Unplaced"/>
</dbReference>
<evidence type="ECO:0000256" key="7">
    <source>
        <dbReference type="ARBA" id="ARBA00023119"/>
    </source>
</evidence>
<evidence type="ECO:0000256" key="1">
    <source>
        <dbReference type="ARBA" id="ARBA00003696"/>
    </source>
</evidence>
<feature type="region of interest" description="Disordered" evidence="9">
    <location>
        <begin position="1"/>
        <end position="135"/>
    </location>
</feature>
<dbReference type="GO" id="GO:0005615">
    <property type="term" value="C:extracellular space"/>
    <property type="evidence" value="ECO:0007669"/>
    <property type="project" value="TreeGrafter"/>
</dbReference>
<evidence type="ECO:0000256" key="2">
    <source>
        <dbReference type="ARBA" id="ARBA00004302"/>
    </source>
</evidence>
<keyword evidence="6" id="KW-0084">Basement membrane</keyword>
<dbReference type="STRING" id="32473.ENSXCOP00000025354"/>
<organism evidence="11 12">
    <name type="scientific">Xiphophorus couchianus</name>
    <name type="common">Monterrey platyfish</name>
    <dbReference type="NCBI Taxonomy" id="32473"/>
    <lineage>
        <taxon>Eukaryota</taxon>
        <taxon>Metazoa</taxon>
        <taxon>Chordata</taxon>
        <taxon>Craniata</taxon>
        <taxon>Vertebrata</taxon>
        <taxon>Euteleostomi</taxon>
        <taxon>Actinopterygii</taxon>
        <taxon>Neopterygii</taxon>
        <taxon>Teleostei</taxon>
        <taxon>Neoteleostei</taxon>
        <taxon>Acanthomorphata</taxon>
        <taxon>Ovalentaria</taxon>
        <taxon>Atherinomorphae</taxon>
        <taxon>Cyprinodontiformes</taxon>
        <taxon>Poeciliidae</taxon>
        <taxon>Poeciliinae</taxon>
        <taxon>Xiphophorus</taxon>
    </lineage>
</organism>
<comment type="subcellular location">
    <subcellularLocation>
        <location evidence="2">Secreted</location>
        <location evidence="2">Extracellular space</location>
        <location evidence="2">Extracellular matrix</location>
        <location evidence="2">Basement membrane</location>
    </subcellularLocation>
</comment>
<evidence type="ECO:0000256" key="4">
    <source>
        <dbReference type="ARBA" id="ARBA00022530"/>
    </source>
</evidence>
<name>A0A3B5MLS1_9TELE</name>
<dbReference type="SUPFAM" id="SSF56436">
    <property type="entry name" value="C-type lectin-like"/>
    <property type="match status" value="1"/>
</dbReference>
<evidence type="ECO:0000256" key="5">
    <source>
        <dbReference type="ARBA" id="ARBA00022737"/>
    </source>
</evidence>
<dbReference type="Pfam" id="PF01391">
    <property type="entry name" value="Collagen"/>
    <property type="match status" value="1"/>
</dbReference>
<accession>A0A3B5MLS1</accession>
<dbReference type="GeneTree" id="ENSGT00940000157678"/>
<dbReference type="InterPro" id="IPR050149">
    <property type="entry name" value="Collagen_superfamily"/>
</dbReference>
<dbReference type="InterPro" id="IPR036954">
    <property type="entry name" value="Collagen_IV_NC_sf"/>
</dbReference>
<dbReference type="GO" id="GO:0030020">
    <property type="term" value="F:extracellular matrix structural constituent conferring tensile strength"/>
    <property type="evidence" value="ECO:0007669"/>
    <property type="project" value="TreeGrafter"/>
</dbReference>
<dbReference type="InterPro" id="IPR016187">
    <property type="entry name" value="CTDL_fold"/>
</dbReference>
<comment type="function">
    <text evidence="1">Type IV collagen is the major structural component of glomerular basement membranes (GBM), forming a 'chicken-wire' meshwork together with laminins, proteoglycans and entactin/nidogen.</text>
</comment>